<dbReference type="PROSITE" id="PS00687">
    <property type="entry name" value="ALDEHYDE_DEHYDR_GLU"/>
    <property type="match status" value="1"/>
</dbReference>
<dbReference type="InterPro" id="IPR015590">
    <property type="entry name" value="Aldehyde_DH_dom"/>
</dbReference>
<evidence type="ECO:0000256" key="3">
    <source>
        <dbReference type="RuleBase" id="RU003345"/>
    </source>
</evidence>
<organism evidence="5 6">
    <name type="scientific">Paracoccus pacificus</name>
    <dbReference type="NCBI Taxonomy" id="1463598"/>
    <lineage>
        <taxon>Bacteria</taxon>
        <taxon>Pseudomonadati</taxon>
        <taxon>Pseudomonadota</taxon>
        <taxon>Alphaproteobacteria</taxon>
        <taxon>Rhodobacterales</taxon>
        <taxon>Paracoccaceae</taxon>
        <taxon>Paracoccus</taxon>
    </lineage>
</organism>
<evidence type="ECO:0000259" key="4">
    <source>
        <dbReference type="Pfam" id="PF00171"/>
    </source>
</evidence>
<proteinExistence type="inferred from homology"/>
<keyword evidence="6" id="KW-1185">Reference proteome</keyword>
<reference evidence="6" key="1">
    <citation type="journal article" date="2019" name="Int. J. Syst. Evol. Microbiol.">
        <title>The Global Catalogue of Microorganisms (GCM) 10K type strain sequencing project: providing services to taxonomists for standard genome sequencing and annotation.</title>
        <authorList>
            <consortium name="The Broad Institute Genomics Platform"/>
            <consortium name="The Broad Institute Genome Sequencing Center for Infectious Disease"/>
            <person name="Wu L."/>
            <person name="Ma J."/>
        </authorList>
    </citation>
    <scope>NUCLEOTIDE SEQUENCE [LARGE SCALE GENOMIC DNA]</scope>
    <source>
        <strain evidence="6">CCUG 56029</strain>
    </source>
</reference>
<evidence type="ECO:0000256" key="1">
    <source>
        <dbReference type="ARBA" id="ARBA00023002"/>
    </source>
</evidence>
<dbReference type="EMBL" id="JBHUEN010000043">
    <property type="protein sequence ID" value="MFD1883007.1"/>
    <property type="molecule type" value="Genomic_DNA"/>
</dbReference>
<feature type="active site" evidence="2">
    <location>
        <position position="275"/>
    </location>
</feature>
<evidence type="ECO:0000256" key="2">
    <source>
        <dbReference type="PROSITE-ProRule" id="PRU10007"/>
    </source>
</evidence>
<evidence type="ECO:0000313" key="5">
    <source>
        <dbReference type="EMBL" id="MFD1883007.1"/>
    </source>
</evidence>
<accession>A0ABW4RA58</accession>
<dbReference type="InterPro" id="IPR016163">
    <property type="entry name" value="Ald_DH_C"/>
</dbReference>
<name>A0ABW4RA58_9RHOB</name>
<feature type="domain" description="Aldehyde dehydrogenase" evidence="4">
    <location>
        <begin position="43"/>
        <end position="500"/>
    </location>
</feature>
<sequence length="507" mass="53197">MPMDQAIDSYFKTFSVPPEVVAFVSRPIGHFIDGRETAVAGAELDLVEPFTRRRLTGLVNGTAADADRAVRAARGALEGPWGRMPALERQRLILRLADTLEADAEFLAHLEAIDVGKSISDARAIDVPGAVANFRYFAGWSSKLDGRTAGAVALPGETLTYTVKEPVGVVAAIVPWNFPLQTLAWKLAAALACGCTVVCKPSELTPLSAMRLAQLASEVGFPDGVINVVNGLGHVIGQALAAHPGVDKLSFTGSTPVGKAVGKTALDTMKRLTLELGGKSPVIVTDRADLGRAAEAILAGIFLNSGQVCDAGSRVYVQDGVHDALVERLRAGAEALTLGPGLDPAARITPLISGAHRDRVLDHIASAHSEGAKLVTGEPGTGTRRDDGILRPTIFDECAETMRVFREEIFGPVLGISAFTTLDEAVARANSGDFGLAAAVYSGDVDETIRLSRRLRAGNVYINAHGLIDPAMPFGGLGASGFGKDMGPEQLDGFLSTKSIYVQVGTA</sequence>
<dbReference type="InterPro" id="IPR029510">
    <property type="entry name" value="Ald_DH_CS_GLU"/>
</dbReference>
<dbReference type="Pfam" id="PF00171">
    <property type="entry name" value="Aldedh"/>
    <property type="match status" value="1"/>
</dbReference>
<evidence type="ECO:0000313" key="6">
    <source>
        <dbReference type="Proteomes" id="UP001597213"/>
    </source>
</evidence>
<dbReference type="Gene3D" id="3.40.605.10">
    <property type="entry name" value="Aldehyde Dehydrogenase, Chain A, domain 1"/>
    <property type="match status" value="1"/>
</dbReference>
<dbReference type="RefSeq" id="WP_379143991.1">
    <property type="nucleotide sequence ID" value="NZ_JBHUEN010000043.1"/>
</dbReference>
<dbReference type="PANTHER" id="PTHR11699">
    <property type="entry name" value="ALDEHYDE DEHYDROGENASE-RELATED"/>
    <property type="match status" value="1"/>
</dbReference>
<comment type="similarity">
    <text evidence="3">Belongs to the aldehyde dehydrogenase family.</text>
</comment>
<dbReference type="SUPFAM" id="SSF53720">
    <property type="entry name" value="ALDH-like"/>
    <property type="match status" value="1"/>
</dbReference>
<protein>
    <submittedName>
        <fullName evidence="5">Aldehyde dehydrogenase family protein</fullName>
    </submittedName>
</protein>
<keyword evidence="1 3" id="KW-0560">Oxidoreductase</keyword>
<dbReference type="InterPro" id="IPR016161">
    <property type="entry name" value="Ald_DH/histidinol_DH"/>
</dbReference>
<gene>
    <name evidence="5" type="ORF">ACFSCT_14890</name>
</gene>
<dbReference type="InterPro" id="IPR016162">
    <property type="entry name" value="Ald_DH_N"/>
</dbReference>
<comment type="caution">
    <text evidence="5">The sequence shown here is derived from an EMBL/GenBank/DDBJ whole genome shotgun (WGS) entry which is preliminary data.</text>
</comment>
<dbReference type="Gene3D" id="3.40.309.10">
    <property type="entry name" value="Aldehyde Dehydrogenase, Chain A, domain 2"/>
    <property type="match status" value="1"/>
</dbReference>
<dbReference type="Proteomes" id="UP001597213">
    <property type="component" value="Unassembled WGS sequence"/>
</dbReference>